<evidence type="ECO:0000256" key="1">
    <source>
        <dbReference type="SAM" id="MobiDB-lite"/>
    </source>
</evidence>
<dbReference type="Proteomes" id="UP001364617">
    <property type="component" value="Unassembled WGS sequence"/>
</dbReference>
<sequence>MREFFKCLQVTFAYALAENTDLAQNPPVSNEGSSSHEIATETKQQKLRRKQQNSEDESRIKTSAKFLERLLPRPSRT</sequence>
<reference evidence="2 3" key="1">
    <citation type="submission" date="2024-02" db="EMBL/GenBank/DDBJ databases">
        <title>Chromosome-level genome assembly of the Eurasian Minnow (Phoxinus phoxinus).</title>
        <authorList>
            <person name="Oriowo T.O."/>
            <person name="Martin S."/>
            <person name="Stange M."/>
            <person name="Chrysostomakis Y."/>
            <person name="Brown T."/>
            <person name="Winkler S."/>
            <person name="Kukowka S."/>
            <person name="Myers E.W."/>
            <person name="Bohne A."/>
        </authorList>
    </citation>
    <scope>NUCLEOTIDE SEQUENCE [LARGE SCALE GENOMIC DNA]</scope>
    <source>
        <strain evidence="2">ZFMK-TIS-60720</strain>
        <tissue evidence="2">Whole Organism</tissue>
    </source>
</reference>
<keyword evidence="3" id="KW-1185">Reference proteome</keyword>
<organism evidence="2 3">
    <name type="scientific">Phoxinus phoxinus</name>
    <name type="common">Eurasian minnow</name>
    <dbReference type="NCBI Taxonomy" id="58324"/>
    <lineage>
        <taxon>Eukaryota</taxon>
        <taxon>Metazoa</taxon>
        <taxon>Chordata</taxon>
        <taxon>Craniata</taxon>
        <taxon>Vertebrata</taxon>
        <taxon>Euteleostomi</taxon>
        <taxon>Actinopterygii</taxon>
        <taxon>Neopterygii</taxon>
        <taxon>Teleostei</taxon>
        <taxon>Ostariophysi</taxon>
        <taxon>Cypriniformes</taxon>
        <taxon>Leuciscidae</taxon>
        <taxon>Phoxininae</taxon>
        <taxon>Phoxinus</taxon>
    </lineage>
</organism>
<comment type="caution">
    <text evidence="2">The sequence shown here is derived from an EMBL/GenBank/DDBJ whole genome shotgun (WGS) entry which is preliminary data.</text>
</comment>
<proteinExistence type="predicted"/>
<feature type="region of interest" description="Disordered" evidence="1">
    <location>
        <begin position="21"/>
        <end position="77"/>
    </location>
</feature>
<feature type="compositionally biased region" description="Polar residues" evidence="1">
    <location>
        <begin position="21"/>
        <end position="37"/>
    </location>
</feature>
<dbReference type="EMBL" id="JAYKXH010000023">
    <property type="protein sequence ID" value="KAK7126124.1"/>
    <property type="molecule type" value="Genomic_DNA"/>
</dbReference>
<protein>
    <submittedName>
        <fullName evidence="2">Uncharacterized protein</fullName>
    </submittedName>
</protein>
<accession>A0AAN9GT04</accession>
<evidence type="ECO:0000313" key="2">
    <source>
        <dbReference type="EMBL" id="KAK7126124.1"/>
    </source>
</evidence>
<name>A0AAN9GT04_9TELE</name>
<evidence type="ECO:0000313" key="3">
    <source>
        <dbReference type="Proteomes" id="UP001364617"/>
    </source>
</evidence>
<feature type="compositionally biased region" description="Basic and acidic residues" evidence="1">
    <location>
        <begin position="52"/>
        <end position="71"/>
    </location>
</feature>
<gene>
    <name evidence="2" type="ORF">R3I93_021491</name>
</gene>
<dbReference type="AlphaFoldDB" id="A0AAN9GT04"/>